<gene>
    <name evidence="1" type="ORF">D4A92_19640</name>
</gene>
<organism evidence="1 2">
    <name type="scientific">Rhizobium rosettiformans</name>
    <dbReference type="NCBI Taxonomy" id="1368430"/>
    <lineage>
        <taxon>Bacteria</taxon>
        <taxon>Pseudomonadati</taxon>
        <taxon>Pseudomonadota</taxon>
        <taxon>Alphaproteobacteria</taxon>
        <taxon>Hyphomicrobiales</taxon>
        <taxon>Rhizobiaceae</taxon>
        <taxon>Rhizobium/Agrobacterium group</taxon>
        <taxon>Rhizobium</taxon>
    </lineage>
</organism>
<dbReference type="EMBL" id="CP032405">
    <property type="protein sequence ID" value="QRF53500.1"/>
    <property type="molecule type" value="Genomic_DNA"/>
</dbReference>
<sequence length="328" mass="34651">MVQVIGQSGADLVPGWGSSLMSLSFTDNEGGDADEINMQFSVSTPLQAAPAKGTQYRLIYGWTGQGLKDAGLFTFQSAGLTFDAESGWIMTITCRSADFVDADKAADLESFEEATAGQIFKRLAAGVGKNAKVHPSVEAIEIPYRLRYQQSAVGFAQTLADELGATLKLANGEWLITMKNSGETANGSTLPPITVSMDEVIDCDLTTEGRPEFGEVQSSWFDEGLGISFLEAVPGLGQAARFLGLHPAPSASEARQRSRAEALDLARATVSGGITIEGRPEAMAGAPVILSGFGGWAGFELVAPTLVHTFTFDESGGWLMSFECAAKT</sequence>
<name>A0ABX7F192_9HYPH</name>
<reference evidence="1 2" key="1">
    <citation type="submission" date="2018-09" db="EMBL/GenBank/DDBJ databases">
        <title>Rhizobium sp. MAE2-X.</title>
        <authorList>
            <person name="Lee Y."/>
            <person name="Jeon C.O."/>
        </authorList>
    </citation>
    <scope>NUCLEOTIDE SEQUENCE [LARGE SCALE GENOMIC DNA]</scope>
    <source>
        <strain evidence="1 2">MAE2-X</strain>
    </source>
</reference>
<keyword evidence="2" id="KW-1185">Reference proteome</keyword>
<dbReference type="SUPFAM" id="SSF69279">
    <property type="entry name" value="Phage tail proteins"/>
    <property type="match status" value="1"/>
</dbReference>
<proteinExistence type="predicted"/>
<evidence type="ECO:0000313" key="2">
    <source>
        <dbReference type="Proteomes" id="UP000596351"/>
    </source>
</evidence>
<accession>A0ABX7F192</accession>
<protein>
    <submittedName>
        <fullName evidence="1">Uncharacterized protein</fullName>
    </submittedName>
</protein>
<evidence type="ECO:0000313" key="1">
    <source>
        <dbReference type="EMBL" id="QRF53500.1"/>
    </source>
</evidence>
<dbReference type="Proteomes" id="UP000596351">
    <property type="component" value="Chromosome"/>
</dbReference>